<comment type="caution">
    <text evidence="1">The sequence shown here is derived from an EMBL/GenBank/DDBJ whole genome shotgun (WGS) entry which is preliminary data.</text>
</comment>
<evidence type="ECO:0000313" key="1">
    <source>
        <dbReference type="EMBL" id="MBA0695954.1"/>
    </source>
</evidence>
<accession>A0A7J8YA96</accession>
<protein>
    <submittedName>
        <fullName evidence="1">Uncharacterized protein</fullName>
    </submittedName>
</protein>
<gene>
    <name evidence="1" type="ORF">Goari_002549</name>
</gene>
<reference evidence="1 2" key="1">
    <citation type="journal article" date="2019" name="Genome Biol. Evol.">
        <title>Insights into the evolution of the New World diploid cottons (Gossypium, subgenus Houzingenia) based on genome sequencing.</title>
        <authorList>
            <person name="Grover C.E."/>
            <person name="Arick M.A. 2nd"/>
            <person name="Thrash A."/>
            <person name="Conover J.L."/>
            <person name="Sanders W.S."/>
            <person name="Peterson D.G."/>
            <person name="Frelichowski J.E."/>
            <person name="Scheffler J.A."/>
            <person name="Scheffler B.E."/>
            <person name="Wendel J.F."/>
        </authorList>
    </citation>
    <scope>NUCLEOTIDE SEQUENCE [LARGE SCALE GENOMIC DNA]</scope>
    <source>
        <strain evidence="1">185</strain>
        <tissue evidence="1">Leaf</tissue>
    </source>
</reference>
<sequence length="100" mass="11530">MPPSHVGLPTELEDIQLLLDQQLEVDFEWTSNDDPTIREIISKEFFVNPNAWHIKISLVVYATVEMHEANRVLDCWSSILDMVHAWAISFPDDSDAYDDV</sequence>
<organism evidence="1 2">
    <name type="scientific">Gossypium aridum</name>
    <name type="common">American cotton</name>
    <name type="synonym">Erioxylum aridum</name>
    <dbReference type="NCBI Taxonomy" id="34290"/>
    <lineage>
        <taxon>Eukaryota</taxon>
        <taxon>Viridiplantae</taxon>
        <taxon>Streptophyta</taxon>
        <taxon>Embryophyta</taxon>
        <taxon>Tracheophyta</taxon>
        <taxon>Spermatophyta</taxon>
        <taxon>Magnoliopsida</taxon>
        <taxon>eudicotyledons</taxon>
        <taxon>Gunneridae</taxon>
        <taxon>Pentapetalae</taxon>
        <taxon>rosids</taxon>
        <taxon>malvids</taxon>
        <taxon>Malvales</taxon>
        <taxon>Malvaceae</taxon>
        <taxon>Malvoideae</taxon>
        <taxon>Gossypium</taxon>
    </lineage>
</organism>
<name>A0A7J8YA96_GOSAI</name>
<dbReference type="EMBL" id="JABFAA010000011">
    <property type="protein sequence ID" value="MBA0695954.1"/>
    <property type="molecule type" value="Genomic_DNA"/>
</dbReference>
<keyword evidence="2" id="KW-1185">Reference proteome</keyword>
<dbReference type="Proteomes" id="UP000593577">
    <property type="component" value="Unassembled WGS sequence"/>
</dbReference>
<dbReference type="AlphaFoldDB" id="A0A7J8YA96"/>
<evidence type="ECO:0000313" key="2">
    <source>
        <dbReference type="Proteomes" id="UP000593577"/>
    </source>
</evidence>
<proteinExistence type="predicted"/>